<protein>
    <submittedName>
        <fullName evidence="2">Uncharacterized protein</fullName>
    </submittedName>
</protein>
<dbReference type="EMBL" id="BEGY01000018">
    <property type="protein sequence ID" value="GAX76610.1"/>
    <property type="molecule type" value="Genomic_DNA"/>
</dbReference>
<gene>
    <name evidence="2" type="ORF">CEUSTIGMA_g4056.t1</name>
</gene>
<name>A0A250X1K1_9CHLO</name>
<evidence type="ECO:0000256" key="1">
    <source>
        <dbReference type="SAM" id="MobiDB-lite"/>
    </source>
</evidence>
<reference evidence="2 3" key="1">
    <citation type="submission" date="2017-08" db="EMBL/GenBank/DDBJ databases">
        <title>Acidophilic green algal genome provides insights into adaptation to an acidic environment.</title>
        <authorList>
            <person name="Hirooka S."/>
            <person name="Hirose Y."/>
            <person name="Kanesaki Y."/>
            <person name="Higuchi S."/>
            <person name="Fujiwara T."/>
            <person name="Onuma R."/>
            <person name="Era A."/>
            <person name="Ohbayashi R."/>
            <person name="Uzuka A."/>
            <person name="Nozaki H."/>
            <person name="Yoshikawa H."/>
            <person name="Miyagishima S.Y."/>
        </authorList>
    </citation>
    <scope>NUCLEOTIDE SEQUENCE [LARGE SCALE GENOMIC DNA]</scope>
    <source>
        <strain evidence="2 3">NIES-2499</strain>
    </source>
</reference>
<feature type="region of interest" description="Disordered" evidence="1">
    <location>
        <begin position="165"/>
        <end position="193"/>
    </location>
</feature>
<evidence type="ECO:0000313" key="2">
    <source>
        <dbReference type="EMBL" id="GAX76610.1"/>
    </source>
</evidence>
<keyword evidence="3" id="KW-1185">Reference proteome</keyword>
<feature type="compositionally biased region" description="Basic and acidic residues" evidence="1">
    <location>
        <begin position="183"/>
        <end position="193"/>
    </location>
</feature>
<proteinExistence type="predicted"/>
<sequence>MEEISASEEFLLKEIHRQQQNVAQHIEDSLIIGFSTNTGRLRAQSAHVKEQGHTVPLEVLETLVKVSDSLNMEHAAFEHRKALKMDEISKKQEEGTSALTAAVAEEKVMEDVQADVVPEALPAMMLNQEMTARSMQHLSGSAAELISAGLPNVLQKRPPKKLWGNLPGLSALQPPPGSSLSRLQREAEGWQAY</sequence>
<comment type="caution">
    <text evidence="2">The sequence shown here is derived from an EMBL/GenBank/DDBJ whole genome shotgun (WGS) entry which is preliminary data.</text>
</comment>
<dbReference type="Proteomes" id="UP000232323">
    <property type="component" value="Unassembled WGS sequence"/>
</dbReference>
<evidence type="ECO:0000313" key="3">
    <source>
        <dbReference type="Proteomes" id="UP000232323"/>
    </source>
</evidence>
<organism evidence="2 3">
    <name type="scientific">Chlamydomonas eustigma</name>
    <dbReference type="NCBI Taxonomy" id="1157962"/>
    <lineage>
        <taxon>Eukaryota</taxon>
        <taxon>Viridiplantae</taxon>
        <taxon>Chlorophyta</taxon>
        <taxon>core chlorophytes</taxon>
        <taxon>Chlorophyceae</taxon>
        <taxon>CS clade</taxon>
        <taxon>Chlamydomonadales</taxon>
        <taxon>Chlamydomonadaceae</taxon>
        <taxon>Chlamydomonas</taxon>
    </lineage>
</organism>
<dbReference type="AlphaFoldDB" id="A0A250X1K1"/>
<accession>A0A250X1K1</accession>
<dbReference type="OrthoDB" id="563827at2759"/>